<reference evidence="1 2" key="1">
    <citation type="submission" date="2020-07" db="EMBL/GenBank/DDBJ databases">
        <title>Draft Genome Sequences of Lactobacillales Isolated from the International Space Station.</title>
        <authorList>
            <person name="Bharadwaj A.R."/>
            <person name="Singh N.K."/>
            <person name="Wood J.M."/>
            <person name="Debieu M."/>
            <person name="O'Hara N.B."/>
            <person name="Karouia F."/>
            <person name="Mason C.E."/>
            <person name="Venkateswaran K."/>
        </authorList>
    </citation>
    <scope>NUCLEOTIDE SEQUENCE [LARGE SCALE GENOMIC DNA]</scope>
    <source>
        <strain evidence="1 2">151250015-1-258-55</strain>
    </source>
</reference>
<protein>
    <recommendedName>
        <fullName evidence="3">Aldo/keto reductase</fullName>
    </recommendedName>
</protein>
<sequence length="60" mass="6659">MKTRHLGDSEVVVTEIGFGAMDMSLGYGVRPNRQDMIQALGNVYGMGNHYTPEMQARVDL</sequence>
<dbReference type="InterPro" id="IPR036812">
    <property type="entry name" value="NAD(P)_OxRdtase_dom_sf"/>
</dbReference>
<evidence type="ECO:0000313" key="2">
    <source>
        <dbReference type="Proteomes" id="UP000540056"/>
    </source>
</evidence>
<dbReference type="Proteomes" id="UP000540056">
    <property type="component" value="Unassembled WGS sequence"/>
</dbReference>
<proteinExistence type="predicted"/>
<name>A0ABR5ZZ33_9LACT</name>
<dbReference type="SUPFAM" id="SSF51430">
    <property type="entry name" value="NAD(P)-linked oxidoreductase"/>
    <property type="match status" value="1"/>
</dbReference>
<evidence type="ECO:0008006" key="3">
    <source>
        <dbReference type="Google" id="ProtNLM"/>
    </source>
</evidence>
<accession>A0ABR5ZZ33</accession>
<organism evidence="1 2">
    <name type="scientific">Aerococcus urinaeequi</name>
    <dbReference type="NCBI Taxonomy" id="51665"/>
    <lineage>
        <taxon>Bacteria</taxon>
        <taxon>Bacillati</taxon>
        <taxon>Bacillota</taxon>
        <taxon>Bacilli</taxon>
        <taxon>Lactobacillales</taxon>
        <taxon>Aerococcaceae</taxon>
        <taxon>Aerococcus</taxon>
    </lineage>
</organism>
<keyword evidence="2" id="KW-1185">Reference proteome</keyword>
<comment type="caution">
    <text evidence="1">The sequence shown here is derived from an EMBL/GenBank/DDBJ whole genome shotgun (WGS) entry which is preliminary data.</text>
</comment>
<gene>
    <name evidence="1" type="ORF">H3232_07380</name>
</gene>
<evidence type="ECO:0000313" key="1">
    <source>
        <dbReference type="EMBL" id="MBA5747004.1"/>
    </source>
</evidence>
<dbReference type="RefSeq" id="WP_048725950.1">
    <property type="nucleotide sequence ID" value="NZ_JACGAM010000012.1"/>
</dbReference>
<dbReference type="EMBL" id="JACGAN010000011">
    <property type="protein sequence ID" value="MBA5747004.1"/>
    <property type="molecule type" value="Genomic_DNA"/>
</dbReference>